<evidence type="ECO:0000256" key="1">
    <source>
        <dbReference type="SAM" id="MobiDB-lite"/>
    </source>
</evidence>
<feature type="region of interest" description="Disordered" evidence="1">
    <location>
        <begin position="115"/>
        <end position="147"/>
    </location>
</feature>
<accession>A0A160FPN6</accession>
<feature type="compositionally biased region" description="Pro residues" evidence="1">
    <location>
        <begin position="34"/>
        <end position="46"/>
    </location>
</feature>
<protein>
    <submittedName>
        <fullName evidence="2">Uncharacterized protein</fullName>
    </submittedName>
</protein>
<organism evidence="2 3">
    <name type="scientific">Paraburkholderia phytofirmans OLGA172</name>
    <dbReference type="NCBI Taxonomy" id="1417228"/>
    <lineage>
        <taxon>Bacteria</taxon>
        <taxon>Pseudomonadati</taxon>
        <taxon>Pseudomonadota</taxon>
        <taxon>Betaproteobacteria</taxon>
        <taxon>Burkholderiales</taxon>
        <taxon>Burkholderiaceae</taxon>
        <taxon>Paraburkholderia</taxon>
    </lineage>
</organism>
<dbReference type="STRING" id="1804984.AYM40_19715"/>
<dbReference type="KEGG" id="buz:AYM40_19715"/>
<evidence type="ECO:0000313" key="2">
    <source>
        <dbReference type="EMBL" id="ANB74348.1"/>
    </source>
</evidence>
<dbReference type="Proteomes" id="UP000076852">
    <property type="component" value="Chromosome 1"/>
</dbReference>
<keyword evidence="3" id="KW-1185">Reference proteome</keyword>
<reference evidence="2 3" key="1">
    <citation type="journal article" date="2016" name="Gene">
        <title>PacBio SMRT assembly of a complex multi-replicon genome reveals chlorocatechol degradative operon in a region of genome plasticity.</title>
        <authorList>
            <person name="Ricker N."/>
            <person name="Shen S.Y."/>
            <person name="Goordial J."/>
            <person name="Jin S."/>
            <person name="Fulthorpe R.R."/>
        </authorList>
    </citation>
    <scope>NUCLEOTIDE SEQUENCE [LARGE SCALE GENOMIC DNA]</scope>
    <source>
        <strain evidence="2 3">OLGA172</strain>
    </source>
</reference>
<gene>
    <name evidence="2" type="ORF">AYM40_19715</name>
</gene>
<feature type="compositionally biased region" description="Basic and acidic residues" evidence="1">
    <location>
        <begin position="126"/>
        <end position="141"/>
    </location>
</feature>
<dbReference type="AlphaFoldDB" id="A0A160FPN6"/>
<evidence type="ECO:0000313" key="3">
    <source>
        <dbReference type="Proteomes" id="UP000076852"/>
    </source>
</evidence>
<dbReference type="EMBL" id="CP014578">
    <property type="protein sequence ID" value="ANB74348.1"/>
    <property type="molecule type" value="Genomic_DNA"/>
</dbReference>
<feature type="region of interest" description="Disordered" evidence="1">
    <location>
        <begin position="18"/>
        <end position="52"/>
    </location>
</feature>
<proteinExistence type="predicted"/>
<sequence>MTVVNLVYGNGAENFDGKAARRSGVNQRRLKPAKPGPAPAIGPEGPPNGGCRRVYRVARRGPMRPCGSNPELSEAFAGLGGGKLPGLARARRRLAKPTDKGVLRIVCMRDKMSAAPGAGGHLQHSGVEEAHQRPGARETEHGLVVVQ</sequence>
<name>A0A160FPN6_9BURK</name>